<evidence type="ECO:0000256" key="3">
    <source>
        <dbReference type="ARBA" id="ARBA00022801"/>
    </source>
</evidence>
<evidence type="ECO:0000256" key="4">
    <source>
        <dbReference type="SAM" id="Phobius"/>
    </source>
</evidence>
<comment type="caution">
    <text evidence="6">The sequence shown here is derived from an EMBL/GenBank/DDBJ whole genome shotgun (WGS) entry which is preliminary data.</text>
</comment>
<organism evidence="6 7">
    <name type="scientific">Stylosanthes scabra</name>
    <dbReference type="NCBI Taxonomy" id="79078"/>
    <lineage>
        <taxon>Eukaryota</taxon>
        <taxon>Viridiplantae</taxon>
        <taxon>Streptophyta</taxon>
        <taxon>Embryophyta</taxon>
        <taxon>Tracheophyta</taxon>
        <taxon>Spermatophyta</taxon>
        <taxon>Magnoliopsida</taxon>
        <taxon>eudicotyledons</taxon>
        <taxon>Gunneridae</taxon>
        <taxon>Pentapetalae</taxon>
        <taxon>rosids</taxon>
        <taxon>fabids</taxon>
        <taxon>Fabales</taxon>
        <taxon>Fabaceae</taxon>
        <taxon>Papilionoideae</taxon>
        <taxon>50 kb inversion clade</taxon>
        <taxon>dalbergioids sensu lato</taxon>
        <taxon>Dalbergieae</taxon>
        <taxon>Pterocarpus clade</taxon>
        <taxon>Stylosanthes</taxon>
    </lineage>
</organism>
<keyword evidence="2" id="KW-0645">Protease</keyword>
<evidence type="ECO:0000256" key="1">
    <source>
        <dbReference type="ARBA" id="ARBA00005234"/>
    </source>
</evidence>
<evidence type="ECO:0000256" key="2">
    <source>
        <dbReference type="ARBA" id="ARBA00022670"/>
    </source>
</evidence>
<keyword evidence="4" id="KW-1133">Transmembrane helix</keyword>
<keyword evidence="4" id="KW-0472">Membrane</keyword>
<evidence type="ECO:0000313" key="6">
    <source>
        <dbReference type="EMBL" id="MED6181784.1"/>
    </source>
</evidence>
<accession>A0ABU6W8V6</accession>
<dbReference type="Gene3D" id="3.40.395.10">
    <property type="entry name" value="Adenoviral Proteinase, Chain A"/>
    <property type="match status" value="1"/>
</dbReference>
<dbReference type="Pfam" id="PF02902">
    <property type="entry name" value="Peptidase_C48"/>
    <property type="match status" value="1"/>
</dbReference>
<evidence type="ECO:0000259" key="5">
    <source>
        <dbReference type="Pfam" id="PF02902"/>
    </source>
</evidence>
<proteinExistence type="inferred from homology"/>
<dbReference type="InterPro" id="IPR003653">
    <property type="entry name" value="Peptidase_C48_C"/>
</dbReference>
<keyword evidence="4" id="KW-0812">Transmembrane</keyword>
<feature type="domain" description="Ubiquitin-like protease family profile" evidence="5">
    <location>
        <begin position="24"/>
        <end position="85"/>
    </location>
</feature>
<name>A0ABU6W8V6_9FABA</name>
<reference evidence="6 7" key="1">
    <citation type="journal article" date="2023" name="Plants (Basel)">
        <title>Bridging the Gap: Combining Genomics and Transcriptomics Approaches to Understand Stylosanthes scabra, an Orphan Legume from the Brazilian Caatinga.</title>
        <authorList>
            <person name="Ferreira-Neto J.R.C."/>
            <person name="da Silva M.D."/>
            <person name="Binneck E."/>
            <person name="de Melo N.F."/>
            <person name="da Silva R.H."/>
            <person name="de Melo A.L.T.M."/>
            <person name="Pandolfi V."/>
            <person name="Bustamante F.O."/>
            <person name="Brasileiro-Vidal A.C."/>
            <person name="Benko-Iseppon A.M."/>
        </authorList>
    </citation>
    <scope>NUCLEOTIDE SEQUENCE [LARGE SCALE GENOMIC DNA]</scope>
    <source>
        <tissue evidence="6">Leaves</tissue>
    </source>
</reference>
<gene>
    <name evidence="6" type="ORF">PIB30_022538</name>
</gene>
<sequence>MVRFSEPCSTGNVAALKRIHMRSKVDKAAWIYVPMFSLGHWYLMLVDVKHLKLIYLDSYRISNDLENKKLNMIDVQALYLESLTLGQSWLSRPLAERPKFSRFEFEFEFPTVVALEGRMKLATDLVLRNHNPLSRDVVLKAIRHWRSKEMVSQPVRRAL</sequence>
<dbReference type="Proteomes" id="UP001341840">
    <property type="component" value="Unassembled WGS sequence"/>
</dbReference>
<dbReference type="EMBL" id="JASCZI010181319">
    <property type="protein sequence ID" value="MED6181784.1"/>
    <property type="molecule type" value="Genomic_DNA"/>
</dbReference>
<dbReference type="SUPFAM" id="SSF54001">
    <property type="entry name" value="Cysteine proteinases"/>
    <property type="match status" value="1"/>
</dbReference>
<comment type="similarity">
    <text evidence="1">Belongs to the peptidase C48 family.</text>
</comment>
<dbReference type="InterPro" id="IPR038765">
    <property type="entry name" value="Papain-like_cys_pep_sf"/>
</dbReference>
<evidence type="ECO:0000313" key="7">
    <source>
        <dbReference type="Proteomes" id="UP001341840"/>
    </source>
</evidence>
<feature type="transmembrane region" description="Helical" evidence="4">
    <location>
        <begin position="29"/>
        <end position="46"/>
    </location>
</feature>
<keyword evidence="3" id="KW-0378">Hydrolase</keyword>
<keyword evidence="7" id="KW-1185">Reference proteome</keyword>
<protein>
    <recommendedName>
        <fullName evidence="5">Ubiquitin-like protease family profile domain-containing protein</fullName>
    </recommendedName>
</protein>